<evidence type="ECO:0000256" key="1">
    <source>
        <dbReference type="ARBA" id="ARBA00004496"/>
    </source>
</evidence>
<dbReference type="Gene3D" id="2.30.22.10">
    <property type="entry name" value="Head domain of nucleotide exchange factor GrpE"/>
    <property type="match status" value="1"/>
</dbReference>
<dbReference type="GO" id="GO:0051087">
    <property type="term" value="F:protein-folding chaperone binding"/>
    <property type="evidence" value="ECO:0007669"/>
    <property type="project" value="InterPro"/>
</dbReference>
<evidence type="ECO:0000256" key="10">
    <source>
        <dbReference type="HAMAP-Rule" id="MF_01151"/>
    </source>
</evidence>
<dbReference type="Pfam" id="PF01025">
    <property type="entry name" value="GrpE"/>
    <property type="match status" value="1"/>
</dbReference>
<feature type="region of interest" description="Disordered" evidence="14">
    <location>
        <begin position="1"/>
        <end position="46"/>
    </location>
</feature>
<proteinExistence type="inferred from homology"/>
<comment type="function">
    <text evidence="7 10 11">Participates actively in the response to hyperosmotic and heat shock by preventing the aggregation of stress-denatured proteins, in association with DnaK and GrpE. It is the nucleotide exchange factor for DnaK and may function as a thermosensor. Unfolded proteins bind initially to DnaJ; upon interaction with the DnaJ-bound protein, DnaK hydrolyzes its bound ATP, resulting in the formation of a stable complex. GrpE releases ADP from DnaK; ATP binding to DnaK triggers the release of the substrate protein, thus completing the reaction cycle. Several rounds of ATP-dependent interactions between DnaJ, DnaK and GrpE are required for fully efficient folding.</text>
</comment>
<feature type="coiled-coil region" evidence="13">
    <location>
        <begin position="48"/>
        <end position="96"/>
    </location>
</feature>
<dbReference type="SUPFAM" id="SSF58014">
    <property type="entry name" value="Coiled-coil domain of nucleotide exchange factor GrpE"/>
    <property type="match status" value="1"/>
</dbReference>
<organism evidence="15 16">
    <name type="scientific">Mammaliicoccus vitulinus</name>
    <dbReference type="NCBI Taxonomy" id="71237"/>
    <lineage>
        <taxon>Bacteria</taxon>
        <taxon>Bacillati</taxon>
        <taxon>Bacillota</taxon>
        <taxon>Bacilli</taxon>
        <taxon>Bacillales</taxon>
        <taxon>Staphylococcaceae</taxon>
        <taxon>Mammaliicoccus</taxon>
    </lineage>
</organism>
<dbReference type="GO" id="GO:0006457">
    <property type="term" value="P:protein folding"/>
    <property type="evidence" value="ECO:0007669"/>
    <property type="project" value="InterPro"/>
</dbReference>
<evidence type="ECO:0000256" key="9">
    <source>
        <dbReference type="ARBA" id="ARBA00076414"/>
    </source>
</evidence>
<dbReference type="GO" id="GO:0005737">
    <property type="term" value="C:cytoplasm"/>
    <property type="evidence" value="ECO:0007669"/>
    <property type="project" value="UniProtKB-SubCell"/>
</dbReference>
<dbReference type="HAMAP" id="MF_01151">
    <property type="entry name" value="GrpE"/>
    <property type="match status" value="1"/>
</dbReference>
<dbReference type="SUPFAM" id="SSF51064">
    <property type="entry name" value="Head domain of nucleotide exchange factor GrpE"/>
    <property type="match status" value="1"/>
</dbReference>
<feature type="compositionally biased region" description="Acidic residues" evidence="14">
    <location>
        <begin position="23"/>
        <end position="46"/>
    </location>
</feature>
<dbReference type="PANTHER" id="PTHR21237:SF23">
    <property type="entry name" value="GRPE PROTEIN HOMOLOG, MITOCHONDRIAL"/>
    <property type="match status" value="1"/>
</dbReference>
<comment type="caution">
    <text evidence="15">The sequence shown here is derived from an EMBL/GenBank/DDBJ whole genome shotgun (WGS) entry which is preliminary data.</text>
</comment>
<reference evidence="15 16" key="1">
    <citation type="journal article" date="2016" name="Front. Microbiol.">
        <title>Comprehensive Phylogenetic Analysis of Bovine Non-aureus Staphylococci Species Based on Whole-Genome Sequencing.</title>
        <authorList>
            <person name="Naushad S."/>
            <person name="Barkema H.W."/>
            <person name="Luby C."/>
            <person name="Condas L.A."/>
            <person name="Nobrega D.B."/>
            <person name="Carson D.A."/>
            <person name="De Buck J."/>
        </authorList>
    </citation>
    <scope>NUCLEOTIDE SEQUENCE [LARGE SCALE GENOMIC DNA]</scope>
    <source>
        <strain evidence="15 16">SNUC 2204</strain>
    </source>
</reference>
<sequence>MTEEKQNEQFDETNDQAQSVATEDVETNETESVDNTENVEEVEEEKLVEIPEAELEELKQKVNIEEEKYLRLYAEFENYKRRMKQESSIMKDYQAQRVLTDVLPALDNMDRALQQEGESDDFLTFKKGVNMVYNDLLRSLKDNGLEEIESYNQEFDPNVHQAVMQDSNPDFESGVVTEELQRGYKLKDRVLRPAMVKVNE</sequence>
<dbReference type="GO" id="GO:0000774">
    <property type="term" value="F:adenyl-nucleotide exchange factor activity"/>
    <property type="evidence" value="ECO:0007669"/>
    <property type="project" value="InterPro"/>
</dbReference>
<evidence type="ECO:0000256" key="12">
    <source>
        <dbReference type="RuleBase" id="RU004478"/>
    </source>
</evidence>
<dbReference type="AlphaFoldDB" id="A0A2T4PVA6"/>
<dbReference type="NCBIfam" id="NF010738">
    <property type="entry name" value="PRK14140.1"/>
    <property type="match status" value="1"/>
</dbReference>
<evidence type="ECO:0000313" key="16">
    <source>
        <dbReference type="Proteomes" id="UP000241209"/>
    </source>
</evidence>
<evidence type="ECO:0000313" key="15">
    <source>
        <dbReference type="EMBL" id="PTI30369.1"/>
    </source>
</evidence>
<dbReference type="RefSeq" id="WP_107556801.1">
    <property type="nucleotide sequence ID" value="NZ_PZFK01000006.1"/>
</dbReference>
<dbReference type="EMBL" id="PZFK01000006">
    <property type="protein sequence ID" value="PTI30369.1"/>
    <property type="molecule type" value="Genomic_DNA"/>
</dbReference>
<dbReference type="PRINTS" id="PR00773">
    <property type="entry name" value="GRPEPROTEIN"/>
</dbReference>
<dbReference type="PANTHER" id="PTHR21237">
    <property type="entry name" value="GRPE PROTEIN"/>
    <property type="match status" value="1"/>
</dbReference>
<keyword evidence="5 10" id="KW-0346">Stress response</keyword>
<comment type="subunit">
    <text evidence="3 10">Homodimer.</text>
</comment>
<evidence type="ECO:0000256" key="14">
    <source>
        <dbReference type="SAM" id="MobiDB-lite"/>
    </source>
</evidence>
<evidence type="ECO:0000256" key="2">
    <source>
        <dbReference type="ARBA" id="ARBA00009054"/>
    </source>
</evidence>
<evidence type="ECO:0000256" key="8">
    <source>
        <dbReference type="ARBA" id="ARBA00072274"/>
    </source>
</evidence>
<evidence type="ECO:0000256" key="7">
    <source>
        <dbReference type="ARBA" id="ARBA00053401"/>
    </source>
</evidence>
<dbReference type="InterPro" id="IPR009012">
    <property type="entry name" value="GrpE_head"/>
</dbReference>
<dbReference type="GO" id="GO:0051082">
    <property type="term" value="F:unfolded protein binding"/>
    <property type="evidence" value="ECO:0007669"/>
    <property type="project" value="TreeGrafter"/>
</dbReference>
<protein>
    <recommendedName>
        <fullName evidence="8 10">Protein GrpE</fullName>
    </recommendedName>
    <alternativeName>
        <fullName evidence="9 10">HSP-70 cofactor</fullName>
    </alternativeName>
</protein>
<keyword evidence="6 10" id="KW-0143">Chaperone</keyword>
<dbReference type="CDD" id="cd00446">
    <property type="entry name" value="GrpE"/>
    <property type="match status" value="1"/>
</dbReference>
<keyword evidence="13" id="KW-0175">Coiled coil</keyword>
<dbReference type="FunFam" id="2.30.22.10:FF:000001">
    <property type="entry name" value="Protein GrpE"/>
    <property type="match status" value="1"/>
</dbReference>
<evidence type="ECO:0000256" key="11">
    <source>
        <dbReference type="RuleBase" id="RU000639"/>
    </source>
</evidence>
<dbReference type="PROSITE" id="PS01071">
    <property type="entry name" value="GRPE"/>
    <property type="match status" value="1"/>
</dbReference>
<evidence type="ECO:0000256" key="6">
    <source>
        <dbReference type="ARBA" id="ARBA00023186"/>
    </source>
</evidence>
<gene>
    <name evidence="10" type="primary">grpE</name>
    <name evidence="15" type="ORF">BU072_04235</name>
</gene>
<evidence type="ECO:0000256" key="5">
    <source>
        <dbReference type="ARBA" id="ARBA00023016"/>
    </source>
</evidence>
<dbReference type="InterPro" id="IPR013805">
    <property type="entry name" value="GrpE_CC"/>
</dbReference>
<comment type="similarity">
    <text evidence="2 10 12">Belongs to the GrpE family.</text>
</comment>
<dbReference type="GO" id="GO:0042803">
    <property type="term" value="F:protein homodimerization activity"/>
    <property type="evidence" value="ECO:0007669"/>
    <property type="project" value="InterPro"/>
</dbReference>
<dbReference type="Proteomes" id="UP000241209">
    <property type="component" value="Unassembled WGS sequence"/>
</dbReference>
<dbReference type="STRING" id="1167632.GCA_000286335_00126"/>
<evidence type="ECO:0000256" key="13">
    <source>
        <dbReference type="SAM" id="Coils"/>
    </source>
</evidence>
<evidence type="ECO:0000256" key="3">
    <source>
        <dbReference type="ARBA" id="ARBA00011738"/>
    </source>
</evidence>
<dbReference type="InterPro" id="IPR000740">
    <property type="entry name" value="GrpE"/>
</dbReference>
<dbReference type="Gene3D" id="3.90.20.20">
    <property type="match status" value="1"/>
</dbReference>
<comment type="subcellular location">
    <subcellularLocation>
        <location evidence="1 10">Cytoplasm</location>
    </subcellularLocation>
</comment>
<accession>A0A2T4PVA6</accession>
<name>A0A2T4PVA6_9STAP</name>
<evidence type="ECO:0000256" key="4">
    <source>
        <dbReference type="ARBA" id="ARBA00022490"/>
    </source>
</evidence>
<keyword evidence="4 10" id="KW-0963">Cytoplasm</keyword>